<reference evidence="4 5" key="1">
    <citation type="submission" date="2019-09" db="EMBL/GenBank/DDBJ databases">
        <title>NBRP : Genome information of microbial organism related human and environment.</title>
        <authorList>
            <person name="Hattori M."/>
            <person name="Oshima K."/>
            <person name="Inaba H."/>
            <person name="Suda W."/>
            <person name="Sakamoto M."/>
            <person name="Iino T."/>
            <person name="Kitahara M."/>
            <person name="Oshida Y."/>
            <person name="Iida T."/>
            <person name="Kudo T."/>
            <person name="Itoh T."/>
            <person name="Ohkuma M."/>
        </authorList>
    </citation>
    <scope>NUCLEOTIDE SEQUENCE [LARGE SCALE GENOMIC DNA]</scope>
    <source>
        <strain evidence="4 5">Q-1</strain>
    </source>
</reference>
<protein>
    <submittedName>
        <fullName evidence="4">Peptidase S9</fullName>
    </submittedName>
</protein>
<keyword evidence="5" id="KW-1185">Reference proteome</keyword>
<proteinExistence type="predicted"/>
<evidence type="ECO:0000259" key="3">
    <source>
        <dbReference type="Pfam" id="PF00930"/>
    </source>
</evidence>
<organism evidence="4 5">
    <name type="scientific">Iodidimonas nitroreducens</name>
    <dbReference type="NCBI Taxonomy" id="1236968"/>
    <lineage>
        <taxon>Bacteria</taxon>
        <taxon>Pseudomonadati</taxon>
        <taxon>Pseudomonadota</taxon>
        <taxon>Alphaproteobacteria</taxon>
        <taxon>Iodidimonadales</taxon>
        <taxon>Iodidimonadaceae</taxon>
        <taxon>Iodidimonas</taxon>
    </lineage>
</organism>
<keyword evidence="1" id="KW-0325">Glycoprotein</keyword>
<dbReference type="Pfam" id="PF00326">
    <property type="entry name" value="Peptidase_S9"/>
    <property type="match status" value="1"/>
</dbReference>
<dbReference type="Gene3D" id="2.140.10.30">
    <property type="entry name" value="Dipeptidylpeptidase IV, N-terminal domain"/>
    <property type="match status" value="1"/>
</dbReference>
<dbReference type="GO" id="GO:0008239">
    <property type="term" value="F:dipeptidyl-peptidase activity"/>
    <property type="evidence" value="ECO:0007669"/>
    <property type="project" value="TreeGrafter"/>
</dbReference>
<dbReference type="InterPro" id="IPR050278">
    <property type="entry name" value="Serine_Prot_S9B/DPPIV"/>
</dbReference>
<feature type="domain" description="Dipeptidylpeptidase IV N-terminal" evidence="3">
    <location>
        <begin position="113"/>
        <end position="439"/>
    </location>
</feature>
<dbReference type="InterPro" id="IPR029058">
    <property type="entry name" value="AB_hydrolase_fold"/>
</dbReference>
<evidence type="ECO:0000313" key="5">
    <source>
        <dbReference type="Proteomes" id="UP000324996"/>
    </source>
</evidence>
<dbReference type="Gene3D" id="3.40.50.1820">
    <property type="entry name" value="alpha/beta hydrolase"/>
    <property type="match status" value="1"/>
</dbReference>
<dbReference type="Pfam" id="PF00930">
    <property type="entry name" value="DPPIV_N"/>
    <property type="match status" value="1"/>
</dbReference>
<dbReference type="AlphaFoldDB" id="A0A5A7N8I5"/>
<accession>A0A5A7N8I5</accession>
<dbReference type="Proteomes" id="UP000324996">
    <property type="component" value="Unassembled WGS sequence"/>
</dbReference>
<gene>
    <name evidence="4" type="primary">dpp4</name>
    <name evidence="4" type="ORF">JCM17846_23430</name>
</gene>
<comment type="caution">
    <text evidence="4">The sequence shown here is derived from an EMBL/GenBank/DDBJ whole genome shotgun (WGS) entry which is preliminary data.</text>
</comment>
<dbReference type="InterPro" id="IPR002469">
    <property type="entry name" value="Peptidase_S9B_N"/>
</dbReference>
<name>A0A5A7N8I5_9PROT</name>
<evidence type="ECO:0000259" key="2">
    <source>
        <dbReference type="Pfam" id="PF00326"/>
    </source>
</evidence>
<dbReference type="GO" id="GO:0008236">
    <property type="term" value="F:serine-type peptidase activity"/>
    <property type="evidence" value="ECO:0007669"/>
    <property type="project" value="InterPro"/>
</dbReference>
<sequence>MPAFSYAEDLTIARMVGSPALDGPKVNGLKLAPDGSRVTFLKGKERDFRIQDLWEYHIETGETRLLVDSDDILGGVAEDLSEVEKARRERQRISASGIVQYQFSKDGQSLLFPLGGDLHVYDIKAGKAKRLTETEGFETDAKFSPKGAYVSFIRDQNLFVVNVKNGVEKQLTHEGSGPVLMGMAEFVAQEEMDRDTGYWWAPDESHIAFTRVDESPVQVVDRYELSENGGVTTIAQRYPFAGTANVLIELGVVSLESGEIDWINLGEEKDIYLARVNWLPDSRHLAFQRESRDQKRLDLVFSHISSGKQWVAITERAESWINLHHDLKFLENSDRFIWSSEKSGFRHLYLHDLEGREIGALTAGDWVAAKLERVDGEAGAVYFSGFKDGPTERHLYQATLEPDPQSITRLTKEEGWHDISLSDDASVFVDSYSAPRTPPRVALKTIKGDLVTWIEKNELDADHPYAPFLDHHATSSFGTIKAEDGTDLYYELMKPADFDEAKTYPAIINVYGGPGVQRVRKSWSIDFDQILTRNGYIVLKLDNRGSANRGKAFEDVLYRKMGHSEVIDQVAGAKYLAAQDYIDGARIGVYGWSYGGYMTIHLLAQAPDVFKAGMSVAPVSDWRLYDTHYTERYLGQPDAKDEASKAGRDVYAEASVFGHLGDMKPNSLRLVHGMADDNVFFDHAVKLMSVLQNEGIGFELMTYPGKKHRISGEATRAHLWSGALDFFDRKLKP</sequence>
<evidence type="ECO:0000313" key="4">
    <source>
        <dbReference type="EMBL" id="GER04661.1"/>
    </source>
</evidence>
<dbReference type="SUPFAM" id="SSF53474">
    <property type="entry name" value="alpha/beta-Hydrolases"/>
    <property type="match status" value="1"/>
</dbReference>
<dbReference type="InterPro" id="IPR001375">
    <property type="entry name" value="Peptidase_S9_cat"/>
</dbReference>
<dbReference type="FunFam" id="3.40.50.1820:FF:000003">
    <property type="entry name" value="Dipeptidyl peptidase 4"/>
    <property type="match status" value="1"/>
</dbReference>
<dbReference type="SUPFAM" id="SSF82171">
    <property type="entry name" value="DPP6 N-terminal domain-like"/>
    <property type="match status" value="1"/>
</dbReference>
<dbReference type="RefSeq" id="WP_313981470.1">
    <property type="nucleotide sequence ID" value="NZ_BKCN01000012.1"/>
</dbReference>
<evidence type="ECO:0000256" key="1">
    <source>
        <dbReference type="ARBA" id="ARBA00023180"/>
    </source>
</evidence>
<dbReference type="GO" id="GO:0006508">
    <property type="term" value="P:proteolysis"/>
    <property type="evidence" value="ECO:0007669"/>
    <property type="project" value="InterPro"/>
</dbReference>
<feature type="domain" description="Peptidase S9 prolyl oligopeptidase catalytic" evidence="2">
    <location>
        <begin position="529"/>
        <end position="732"/>
    </location>
</feature>
<dbReference type="PANTHER" id="PTHR11731">
    <property type="entry name" value="PROTEASE FAMILY S9B,C DIPEPTIDYL-PEPTIDASE IV-RELATED"/>
    <property type="match status" value="1"/>
</dbReference>
<dbReference type="PANTHER" id="PTHR11731:SF193">
    <property type="entry name" value="DIPEPTIDYL PEPTIDASE 9"/>
    <property type="match status" value="1"/>
</dbReference>
<dbReference type="EMBL" id="BKCN01000012">
    <property type="protein sequence ID" value="GER04661.1"/>
    <property type="molecule type" value="Genomic_DNA"/>
</dbReference>